<dbReference type="Proteomes" id="UP000199225">
    <property type="component" value="Unassembled WGS sequence"/>
</dbReference>
<dbReference type="OrthoDB" id="9772934at2"/>
<evidence type="ECO:0000259" key="6">
    <source>
        <dbReference type="Pfam" id="PF07992"/>
    </source>
</evidence>
<keyword evidence="3" id="KW-0285">Flavoprotein</keyword>
<dbReference type="GO" id="GO:0019646">
    <property type="term" value="P:aerobic electron transport chain"/>
    <property type="evidence" value="ECO:0007669"/>
    <property type="project" value="TreeGrafter"/>
</dbReference>
<keyword evidence="8" id="KW-1185">Reference proteome</keyword>
<feature type="domain" description="FAD/NAD(P)-binding" evidence="6">
    <location>
        <begin position="4"/>
        <end position="290"/>
    </location>
</feature>
<accession>A0A1G8R3B9</accession>
<dbReference type="AlphaFoldDB" id="A0A1G8R3B9"/>
<protein>
    <submittedName>
        <fullName evidence="7">NADH dehydrogenase, FAD-containing subunit</fullName>
    </submittedName>
</protein>
<reference evidence="8" key="1">
    <citation type="submission" date="2016-10" db="EMBL/GenBank/DDBJ databases">
        <authorList>
            <person name="Varghese N."/>
            <person name="Submissions S."/>
        </authorList>
    </citation>
    <scope>NUCLEOTIDE SEQUENCE [LARGE SCALE GENOMIC DNA]</scope>
    <source>
        <strain evidence="8">DSM 4771</strain>
    </source>
</reference>
<evidence type="ECO:0000256" key="3">
    <source>
        <dbReference type="ARBA" id="ARBA00022630"/>
    </source>
</evidence>
<dbReference type="EMBL" id="FNEV01000002">
    <property type="protein sequence ID" value="SDJ11459.1"/>
    <property type="molecule type" value="Genomic_DNA"/>
</dbReference>
<keyword evidence="4" id="KW-0274">FAD</keyword>
<evidence type="ECO:0000313" key="8">
    <source>
        <dbReference type="Proteomes" id="UP000199225"/>
    </source>
</evidence>
<dbReference type="Pfam" id="PF07992">
    <property type="entry name" value="Pyr_redox_2"/>
    <property type="match status" value="1"/>
</dbReference>
<organism evidence="7 8">
    <name type="scientific">Salimicrobium halophilum</name>
    <dbReference type="NCBI Taxonomy" id="86666"/>
    <lineage>
        <taxon>Bacteria</taxon>
        <taxon>Bacillati</taxon>
        <taxon>Bacillota</taxon>
        <taxon>Bacilli</taxon>
        <taxon>Bacillales</taxon>
        <taxon>Bacillaceae</taxon>
        <taxon>Salimicrobium</taxon>
    </lineage>
</organism>
<dbReference type="InterPro" id="IPR051169">
    <property type="entry name" value="NADH-Q_oxidoreductase"/>
</dbReference>
<dbReference type="PANTHER" id="PTHR42913:SF9">
    <property type="entry name" value="SLR1591 PROTEIN"/>
    <property type="match status" value="1"/>
</dbReference>
<name>A0A1G8R3B9_9BACI</name>
<evidence type="ECO:0000256" key="5">
    <source>
        <dbReference type="ARBA" id="ARBA00023002"/>
    </source>
</evidence>
<dbReference type="STRING" id="86666.SAMN04490247_0795"/>
<evidence type="ECO:0000256" key="4">
    <source>
        <dbReference type="ARBA" id="ARBA00022827"/>
    </source>
</evidence>
<dbReference type="InterPro" id="IPR023753">
    <property type="entry name" value="FAD/NAD-binding_dom"/>
</dbReference>
<evidence type="ECO:0000313" key="7">
    <source>
        <dbReference type="EMBL" id="SDJ11459.1"/>
    </source>
</evidence>
<evidence type="ECO:0000256" key="1">
    <source>
        <dbReference type="ARBA" id="ARBA00001974"/>
    </source>
</evidence>
<evidence type="ECO:0000256" key="2">
    <source>
        <dbReference type="ARBA" id="ARBA00005272"/>
    </source>
</evidence>
<dbReference type="SUPFAM" id="SSF51905">
    <property type="entry name" value="FAD/NAD(P)-binding domain"/>
    <property type="match status" value="2"/>
</dbReference>
<sequence length="357" mass="40338">MNRLLLIGGGHANVYILDALRKESVDMEVTMVSPSRYQYYSGMFSGFTEGLYEKEDIRIDLRRLAEDGGGSFIEGEVTHVDPQRKEVKVGEDTIRFDLVSFDTGSLVKEPNHLQEDVYSVKPNYVFPENIDHLKRTREPVIVGGGAAGVELAFSMLAWRKKHQVHQRVTLIHSSHLLEEFGKKASRKAEELAAEKGISVITGERVTDVDKEVLWTDSDRRVSHTGVLWLAGAEAPPLYEKSGIKTDQDGFMLVNDQLQSVSHPSLFGAGDCVSFLKNRVPKNGVYAIRQAPVLWENLKRKCKDEPLSSFRPQRTYMAILSTGQKEGLLSYGGLVLHHRLCFRLKHFIDSRFIKNYET</sequence>
<comment type="cofactor">
    <cofactor evidence="1">
        <name>FAD</name>
        <dbReference type="ChEBI" id="CHEBI:57692"/>
    </cofactor>
</comment>
<proteinExistence type="inferred from homology"/>
<gene>
    <name evidence="7" type="ORF">SAMN04490247_0795</name>
</gene>
<keyword evidence="5" id="KW-0560">Oxidoreductase</keyword>
<dbReference type="PRINTS" id="PR00368">
    <property type="entry name" value="FADPNR"/>
</dbReference>
<dbReference type="Gene3D" id="3.50.50.100">
    <property type="match status" value="1"/>
</dbReference>
<dbReference type="GO" id="GO:0003955">
    <property type="term" value="F:NAD(P)H dehydrogenase (quinone) activity"/>
    <property type="evidence" value="ECO:0007669"/>
    <property type="project" value="TreeGrafter"/>
</dbReference>
<comment type="similarity">
    <text evidence="2">Belongs to the NADH dehydrogenase family.</text>
</comment>
<dbReference type="InterPro" id="IPR036188">
    <property type="entry name" value="FAD/NAD-bd_sf"/>
</dbReference>
<dbReference type="PANTHER" id="PTHR42913">
    <property type="entry name" value="APOPTOSIS-INDUCING FACTOR 1"/>
    <property type="match status" value="1"/>
</dbReference>
<dbReference type="RefSeq" id="WP_093192910.1">
    <property type="nucleotide sequence ID" value="NZ_FNEV01000002.1"/>
</dbReference>